<proteinExistence type="predicted"/>
<protein>
    <submittedName>
        <fullName evidence="1">Putative esterase</fullName>
    </submittedName>
</protein>
<dbReference type="STRING" id="428127.EUBDOL_01869"/>
<sequence length="252" mass="30077">MQGGKSMKVEYYKTFSHELNRDMEFKVYGHMGIPCLVFPAQDGRFYDFENFGMIDAAKEYIEAGRIQFFCCDSIDKETWSNECGDPRERIEQHERWYNYIVYELVAMIYQINTNAQQGIMTSGCSMGAFHALNVFLRRPDIFTKVLGMSGLYHAAYFFHDYHDELTYRNSPMDYLVNMSLTNPNMELYRRADIILCCGKGAWEQEMEYCLQAMQDILAQKKIDAWIDFWGYDVSHDWYWWKRQIDYFLQFMV</sequence>
<organism evidence="1 2">
    <name type="scientific">Amedibacillus dolichus DSM 3991</name>
    <dbReference type="NCBI Taxonomy" id="428127"/>
    <lineage>
        <taxon>Bacteria</taxon>
        <taxon>Bacillati</taxon>
        <taxon>Bacillota</taxon>
        <taxon>Erysipelotrichia</taxon>
        <taxon>Erysipelotrichales</taxon>
        <taxon>Erysipelotrichaceae</taxon>
        <taxon>Amedibacillus</taxon>
    </lineage>
</organism>
<accession>A8RD99</accession>
<dbReference type="InterPro" id="IPR050583">
    <property type="entry name" value="Mycobacterial_A85_antigen"/>
</dbReference>
<dbReference type="EMBL" id="ABAW02000024">
    <property type="protein sequence ID" value="EDP10612.1"/>
    <property type="molecule type" value="Genomic_DNA"/>
</dbReference>
<dbReference type="AlphaFoldDB" id="A8RD99"/>
<evidence type="ECO:0000313" key="1">
    <source>
        <dbReference type="EMBL" id="EDP10612.1"/>
    </source>
</evidence>
<dbReference type="Pfam" id="PF00756">
    <property type="entry name" value="Esterase"/>
    <property type="match status" value="1"/>
</dbReference>
<dbReference type="eggNOG" id="COG4947">
    <property type="taxonomic scope" value="Bacteria"/>
</dbReference>
<dbReference type="ESTHER" id="9firm-a8rd99">
    <property type="family name" value="A85-IroE-IroD-Fes-Yiel"/>
</dbReference>
<dbReference type="InterPro" id="IPR000801">
    <property type="entry name" value="Esterase-like"/>
</dbReference>
<gene>
    <name evidence="1" type="ORF">EUBDOL_01869</name>
</gene>
<reference evidence="1 2" key="2">
    <citation type="submission" date="2007-09" db="EMBL/GenBank/DDBJ databases">
        <authorList>
            <person name="Fulton L."/>
            <person name="Clifton S."/>
            <person name="Fulton B."/>
            <person name="Xu J."/>
            <person name="Minx P."/>
            <person name="Pepin K.H."/>
            <person name="Johnson M."/>
            <person name="Thiruvilangam P."/>
            <person name="Bhonagiri V."/>
            <person name="Nash W.E."/>
            <person name="Mardis E.R."/>
            <person name="Wilson R.K."/>
        </authorList>
    </citation>
    <scope>NUCLEOTIDE SEQUENCE [LARGE SCALE GENOMIC DNA]</scope>
    <source>
        <strain evidence="1 2">DSM 3991</strain>
    </source>
</reference>
<dbReference type="PANTHER" id="PTHR48098">
    <property type="entry name" value="ENTEROCHELIN ESTERASE-RELATED"/>
    <property type="match status" value="1"/>
</dbReference>
<dbReference type="PANTHER" id="PTHR48098:SF3">
    <property type="entry name" value="IRON(III) ENTEROBACTIN ESTERASE"/>
    <property type="match status" value="1"/>
</dbReference>
<name>A8RD99_9FIRM</name>
<dbReference type="InterPro" id="IPR029058">
    <property type="entry name" value="AB_hydrolase_fold"/>
</dbReference>
<dbReference type="Proteomes" id="UP000004090">
    <property type="component" value="Unassembled WGS sequence"/>
</dbReference>
<evidence type="ECO:0000313" key="2">
    <source>
        <dbReference type="Proteomes" id="UP000004090"/>
    </source>
</evidence>
<dbReference type="SUPFAM" id="SSF53474">
    <property type="entry name" value="alpha/beta-Hydrolases"/>
    <property type="match status" value="1"/>
</dbReference>
<reference evidence="1 2" key="1">
    <citation type="submission" date="2007-09" db="EMBL/GenBank/DDBJ databases">
        <title>Draft genome sequence of Eubacterium dolichum (DSM 3991).</title>
        <authorList>
            <person name="Sudarsanam P."/>
            <person name="Ley R."/>
            <person name="Guruge J."/>
            <person name="Turnbaugh P.J."/>
            <person name="Mahowald M."/>
            <person name="Liep D."/>
            <person name="Gordon J."/>
        </authorList>
    </citation>
    <scope>NUCLEOTIDE SEQUENCE [LARGE SCALE GENOMIC DNA]</scope>
    <source>
        <strain evidence="1 2">DSM 3991</strain>
    </source>
</reference>
<dbReference type="Gene3D" id="3.40.50.1820">
    <property type="entry name" value="alpha/beta hydrolase"/>
    <property type="match status" value="1"/>
</dbReference>
<dbReference type="HOGENOM" id="CLU_090325_0_0_9"/>
<comment type="caution">
    <text evidence="1">The sequence shown here is derived from an EMBL/GenBank/DDBJ whole genome shotgun (WGS) entry which is preliminary data.</text>
</comment>